<keyword evidence="3" id="KW-1185">Reference proteome</keyword>
<evidence type="ECO:0000313" key="2">
    <source>
        <dbReference type="EMBL" id="KAE9389323.1"/>
    </source>
</evidence>
<evidence type="ECO:0000313" key="3">
    <source>
        <dbReference type="Proteomes" id="UP000799118"/>
    </source>
</evidence>
<sequence>MNAGQREKNLKEDKWISTVVDARTVKCRGCGKPIKLGKDYEIKNWTKHRNICPRITGTKNVRIAVKPKKVPFPSTPASSHIAVPMDGNTSSDINSWTESEWLLIKNTLASYARWEVHRHDRYIKATRCQRYTSDPNSVCAECRIVANDPSFKKSVHRKTREASLPSDLRLKKSQLREKHSSITTDRMQKIERRHMKDLIGDRVLFDLVESLKSNAPHDCFLSLWNHAREGRLDKREVVVDICASLDDRVRRESSDNPHLLRGIRYSENVINFAMLMRSYGHNSHQQYTIFTSTFGGPSSRQLQSLRARSIDALQNPHLVFENVARVKRFYDSMKYSGPVIAGSDCTKVRKRMNFSVQFGCHILGTTLPLDEVEVDVAEDIDEIVDQAVSKNLLATQVRAVMMKLPIPRCPPLVVALLLTAGKEDAHNIHTIHMCLLEMATQLHLPIVALTADGAATELSAQGLMDQEKTAFPPFIYENPTYGIRLTAPVFKTGLLISVTDAPHARKTARNQPQHGTHTASLGTGYLVNRSFIDIYNLGGTGLQMRDVDNVDKQDDGAARCIFHSDLLKEMTETSNDSIPAIRPDFEGSFVYLFVLGVPFGIHTITTEFIEHFFGFLKMVQHIMLRQRILETDLDSAAGYLFDAVADLRYSSLEPIPSVNISRSRVDDLVKIAYDEAVHFCRDVLSIPAPRKPAFVKQPLLHIVTDTTTHEVTGGDEYDSDFESNDEPEDGEDDDGVEQEEDEFQFIAIQDTDGDPDDSDVTVKERINRVAGITARDTARYSALCDDLDDILQQNGFQNTDIGFPVGHFTAKLVTAAVPESASEAPTITFSNLLDSASSKLSISRVLAARSQWQSATVTKLERTVKLSDKFALKTVLSATGTSEENKKMSVKEASHRLRVAQDLNSDLQRQKPKKSRRSRCTTLSFYEERHCVVSSKAKDLCSDEDNKADVHWTSTRYLQEGTKFVTWLRAEC</sequence>
<dbReference type="EMBL" id="ML769702">
    <property type="protein sequence ID" value="KAE9389323.1"/>
    <property type="molecule type" value="Genomic_DNA"/>
</dbReference>
<organism evidence="2 3">
    <name type="scientific">Gymnopus androsaceus JB14</name>
    <dbReference type="NCBI Taxonomy" id="1447944"/>
    <lineage>
        <taxon>Eukaryota</taxon>
        <taxon>Fungi</taxon>
        <taxon>Dikarya</taxon>
        <taxon>Basidiomycota</taxon>
        <taxon>Agaricomycotina</taxon>
        <taxon>Agaricomycetes</taxon>
        <taxon>Agaricomycetidae</taxon>
        <taxon>Agaricales</taxon>
        <taxon>Marasmiineae</taxon>
        <taxon>Omphalotaceae</taxon>
        <taxon>Gymnopus</taxon>
    </lineage>
</organism>
<accession>A0A6A4GV88</accession>
<dbReference type="Proteomes" id="UP000799118">
    <property type="component" value="Unassembled WGS sequence"/>
</dbReference>
<proteinExistence type="predicted"/>
<dbReference type="OrthoDB" id="2436145at2759"/>
<feature type="compositionally biased region" description="Acidic residues" evidence="1">
    <location>
        <begin position="713"/>
        <end position="737"/>
    </location>
</feature>
<feature type="region of interest" description="Disordered" evidence="1">
    <location>
        <begin position="710"/>
        <end position="737"/>
    </location>
</feature>
<reference evidence="2" key="1">
    <citation type="journal article" date="2019" name="Environ. Microbiol.">
        <title>Fungal ecological strategies reflected in gene transcription - a case study of two litter decomposers.</title>
        <authorList>
            <person name="Barbi F."/>
            <person name="Kohler A."/>
            <person name="Barry K."/>
            <person name="Baskaran P."/>
            <person name="Daum C."/>
            <person name="Fauchery L."/>
            <person name="Ihrmark K."/>
            <person name="Kuo A."/>
            <person name="LaButti K."/>
            <person name="Lipzen A."/>
            <person name="Morin E."/>
            <person name="Grigoriev I.V."/>
            <person name="Henrissat B."/>
            <person name="Lindahl B."/>
            <person name="Martin F."/>
        </authorList>
    </citation>
    <scope>NUCLEOTIDE SEQUENCE</scope>
    <source>
        <strain evidence="2">JB14</strain>
    </source>
</reference>
<name>A0A6A4GV88_9AGAR</name>
<gene>
    <name evidence="2" type="ORF">BT96DRAFT_960070</name>
</gene>
<protein>
    <submittedName>
        <fullName evidence="2">Uncharacterized protein</fullName>
    </submittedName>
</protein>
<evidence type="ECO:0000256" key="1">
    <source>
        <dbReference type="SAM" id="MobiDB-lite"/>
    </source>
</evidence>
<dbReference type="AlphaFoldDB" id="A0A6A4GV88"/>